<dbReference type="AlphaFoldDB" id="A0A2T0SV47"/>
<feature type="transmembrane region" description="Helical" evidence="5">
    <location>
        <begin position="244"/>
        <end position="270"/>
    </location>
</feature>
<dbReference type="SUPFAM" id="SSF90123">
    <property type="entry name" value="ABC transporter transmembrane region"/>
    <property type="match status" value="1"/>
</dbReference>
<protein>
    <submittedName>
        <fullName evidence="8">Putative ABC transport system ATP-binding protein</fullName>
    </submittedName>
</protein>
<dbReference type="GO" id="GO:0005886">
    <property type="term" value="C:plasma membrane"/>
    <property type="evidence" value="ECO:0007669"/>
    <property type="project" value="UniProtKB-SubCell"/>
</dbReference>
<keyword evidence="9" id="KW-1185">Reference proteome</keyword>
<evidence type="ECO:0000256" key="4">
    <source>
        <dbReference type="ARBA" id="ARBA00023136"/>
    </source>
</evidence>
<comment type="caution">
    <text evidence="8">The sequence shown here is derived from an EMBL/GenBank/DDBJ whole genome shotgun (WGS) entry which is preliminary data.</text>
</comment>
<keyword evidence="8" id="KW-0067">ATP-binding</keyword>
<keyword evidence="8" id="KW-0547">Nucleotide-binding</keyword>
<dbReference type="GO" id="GO:0015421">
    <property type="term" value="F:ABC-type oligopeptide transporter activity"/>
    <property type="evidence" value="ECO:0007669"/>
    <property type="project" value="TreeGrafter"/>
</dbReference>
<evidence type="ECO:0000313" key="9">
    <source>
        <dbReference type="Proteomes" id="UP000239494"/>
    </source>
</evidence>
<dbReference type="Gene3D" id="3.40.50.300">
    <property type="entry name" value="P-loop containing nucleotide triphosphate hydrolases"/>
    <property type="match status" value="1"/>
</dbReference>
<reference evidence="8 9" key="1">
    <citation type="submission" date="2018-03" db="EMBL/GenBank/DDBJ databases">
        <title>Genomic Encyclopedia of Archaeal and Bacterial Type Strains, Phase II (KMG-II): from individual species to whole genera.</title>
        <authorList>
            <person name="Goeker M."/>
        </authorList>
    </citation>
    <scope>NUCLEOTIDE SEQUENCE [LARGE SCALE GENOMIC DNA]</scope>
    <source>
        <strain evidence="8 9">DSM 44720</strain>
    </source>
</reference>
<dbReference type="SUPFAM" id="SSF52540">
    <property type="entry name" value="P-loop containing nucleoside triphosphate hydrolases"/>
    <property type="match status" value="1"/>
</dbReference>
<dbReference type="InterPro" id="IPR039421">
    <property type="entry name" value="Type_1_exporter"/>
</dbReference>
<dbReference type="InterPro" id="IPR011527">
    <property type="entry name" value="ABC1_TM_dom"/>
</dbReference>
<dbReference type="Gene3D" id="1.20.1560.10">
    <property type="entry name" value="ABC transporter type 1, transmembrane domain"/>
    <property type="match status" value="1"/>
</dbReference>
<accession>A0A2T0SV47</accession>
<dbReference type="Pfam" id="PF00664">
    <property type="entry name" value="ABC_membrane"/>
    <property type="match status" value="1"/>
</dbReference>
<sequence length="563" mass="57284">MRAGDPTGRDVLKSAIRGQWRHVTAASIAGAGHQAGEALVPVIIGVVIDRAVSTGATAELVWWLVALGVVFAVLSVSFRISLQAGELASERAAHALRVQVTTRVLDHRGGAGTGRLAGGLVTIATSDALRVGHVNRALPTAVAAGTGLLVGAVALLRVSVVLGLVVLVATPLLLWLAHVLGKPLERRSEAEQERAAHASGIAADLVAGLRSLKGFGAERAAVDRYRGTSQGSMRAAIRSARAQAWLDGSMLAVTGLLLALIALVGGTLAADGAITVGGLVAAVGLAQFLLWPLNVISWVNGAFAMGRASAARIAEVLGAPADLVAGEDAVPTPVAGAVRLRGLTHGTLRGIDLDVAPGELLGVVAADPADATALLHCLAREVDPEAGTVELDGVALSTLDPSGVRAAILVAAHEADLFSDSVVDNIRAVSARPEEVDRAMTAAAVHDVVEALPQGADTVVAERGRSLSGGQRQRVALARALAAAPPVLVVHDPTTAIDAVTEMALAQGIRGMRRGRTTIVVATSPALLATADRIVVLTGGVLTAEGSHADLVHDADYRATVLA</sequence>
<evidence type="ECO:0000313" key="8">
    <source>
        <dbReference type="EMBL" id="PRY37294.1"/>
    </source>
</evidence>
<dbReference type="PROSITE" id="PS50893">
    <property type="entry name" value="ABC_TRANSPORTER_2"/>
    <property type="match status" value="1"/>
</dbReference>
<dbReference type="CDD" id="cd07346">
    <property type="entry name" value="ABC_6TM_exporters"/>
    <property type="match status" value="1"/>
</dbReference>
<feature type="transmembrane region" description="Helical" evidence="5">
    <location>
        <begin position="161"/>
        <end position="180"/>
    </location>
</feature>
<evidence type="ECO:0000259" key="6">
    <source>
        <dbReference type="PROSITE" id="PS50893"/>
    </source>
</evidence>
<evidence type="ECO:0000256" key="1">
    <source>
        <dbReference type="ARBA" id="ARBA00004651"/>
    </source>
</evidence>
<dbReference type="PROSITE" id="PS00211">
    <property type="entry name" value="ABC_TRANSPORTER_1"/>
    <property type="match status" value="1"/>
</dbReference>
<feature type="domain" description="ABC transmembrane type-1" evidence="7">
    <location>
        <begin position="25"/>
        <end position="305"/>
    </location>
</feature>
<dbReference type="GO" id="GO:0016887">
    <property type="term" value="F:ATP hydrolysis activity"/>
    <property type="evidence" value="ECO:0007669"/>
    <property type="project" value="InterPro"/>
</dbReference>
<keyword evidence="3 5" id="KW-1133">Transmembrane helix</keyword>
<evidence type="ECO:0000259" key="7">
    <source>
        <dbReference type="PROSITE" id="PS50929"/>
    </source>
</evidence>
<evidence type="ECO:0000256" key="3">
    <source>
        <dbReference type="ARBA" id="ARBA00022989"/>
    </source>
</evidence>
<keyword evidence="4 5" id="KW-0472">Membrane</keyword>
<dbReference type="InterPro" id="IPR036640">
    <property type="entry name" value="ABC1_TM_sf"/>
</dbReference>
<dbReference type="PROSITE" id="PS50929">
    <property type="entry name" value="ABC_TM1F"/>
    <property type="match status" value="1"/>
</dbReference>
<feature type="transmembrane region" description="Helical" evidence="5">
    <location>
        <begin position="276"/>
        <end position="299"/>
    </location>
</feature>
<feature type="transmembrane region" description="Helical" evidence="5">
    <location>
        <begin position="137"/>
        <end position="155"/>
    </location>
</feature>
<proteinExistence type="predicted"/>
<name>A0A2T0SV47_9PSEU</name>
<dbReference type="EMBL" id="PVTF01000010">
    <property type="protein sequence ID" value="PRY37294.1"/>
    <property type="molecule type" value="Genomic_DNA"/>
</dbReference>
<gene>
    <name evidence="8" type="ORF">CLV43_110105</name>
</gene>
<dbReference type="OrthoDB" id="4966664at2"/>
<feature type="transmembrane region" description="Helical" evidence="5">
    <location>
        <begin position="60"/>
        <end position="82"/>
    </location>
</feature>
<dbReference type="RefSeq" id="WP_106191589.1">
    <property type="nucleotide sequence ID" value="NZ_PVTF01000010.1"/>
</dbReference>
<dbReference type="PANTHER" id="PTHR43394:SF1">
    <property type="entry name" value="ATP-BINDING CASSETTE SUB-FAMILY B MEMBER 10, MITOCHONDRIAL"/>
    <property type="match status" value="1"/>
</dbReference>
<dbReference type="InterPro" id="IPR003439">
    <property type="entry name" value="ABC_transporter-like_ATP-bd"/>
</dbReference>
<keyword evidence="2 5" id="KW-0812">Transmembrane</keyword>
<dbReference type="Pfam" id="PF00005">
    <property type="entry name" value="ABC_tran"/>
    <property type="match status" value="1"/>
</dbReference>
<organism evidence="8 9">
    <name type="scientific">Umezawaea tangerina</name>
    <dbReference type="NCBI Taxonomy" id="84725"/>
    <lineage>
        <taxon>Bacteria</taxon>
        <taxon>Bacillati</taxon>
        <taxon>Actinomycetota</taxon>
        <taxon>Actinomycetes</taxon>
        <taxon>Pseudonocardiales</taxon>
        <taxon>Pseudonocardiaceae</taxon>
        <taxon>Umezawaea</taxon>
    </lineage>
</organism>
<dbReference type="PANTHER" id="PTHR43394">
    <property type="entry name" value="ATP-DEPENDENT PERMEASE MDL1, MITOCHONDRIAL"/>
    <property type="match status" value="1"/>
</dbReference>
<evidence type="ECO:0000256" key="5">
    <source>
        <dbReference type="SAM" id="Phobius"/>
    </source>
</evidence>
<dbReference type="Proteomes" id="UP000239494">
    <property type="component" value="Unassembled WGS sequence"/>
</dbReference>
<dbReference type="InterPro" id="IPR027417">
    <property type="entry name" value="P-loop_NTPase"/>
</dbReference>
<dbReference type="GO" id="GO:0005524">
    <property type="term" value="F:ATP binding"/>
    <property type="evidence" value="ECO:0007669"/>
    <property type="project" value="UniProtKB-KW"/>
</dbReference>
<feature type="domain" description="ABC transporter" evidence="6">
    <location>
        <begin position="324"/>
        <end position="563"/>
    </location>
</feature>
<evidence type="ECO:0000256" key="2">
    <source>
        <dbReference type="ARBA" id="ARBA00022692"/>
    </source>
</evidence>
<dbReference type="InterPro" id="IPR017871">
    <property type="entry name" value="ABC_transporter-like_CS"/>
</dbReference>
<comment type="subcellular location">
    <subcellularLocation>
        <location evidence="1">Cell membrane</location>
        <topology evidence="1">Multi-pass membrane protein</topology>
    </subcellularLocation>
</comment>